<dbReference type="Pfam" id="PF00169">
    <property type="entry name" value="PH"/>
    <property type="match status" value="1"/>
</dbReference>
<sequence length="299" mass="34834">MSERKFSRGLGRPGMAAQLRETVSQVVRESTDQIKPTLVEPIDFESYILKNKTLIQNDPQRELLLYPPDDVSHVVLPRKFRTVHPNIPHSAEVKECCLFVRECLKSYTSNWTLIHYKYSAYSGSYLELPKILKSDELKDEVYEVDTDADQLDEELSPKQDGITKQGYLMKGPEVGNDRMFVNIGSKSFKRRYCYLRREVDGTYILELHKDEKKGEAKVTIVMDFCTEVVRNSKRSRYCFELRMTAGHKSYTLAAESEAELMDWISKLQQVLQQNRLQEEKRAASLERGLCQRRKIYVLK</sequence>
<dbReference type="GO" id="GO:0007264">
    <property type="term" value="P:small GTPase-mediated signal transduction"/>
    <property type="evidence" value="ECO:0007669"/>
    <property type="project" value="InterPro"/>
</dbReference>
<dbReference type="InterPro" id="IPR026791">
    <property type="entry name" value="DOCK"/>
</dbReference>
<dbReference type="Gene3D" id="2.30.29.30">
    <property type="entry name" value="Pleckstrin-homology domain (PH domain)/Phosphotyrosine-binding domain (PTB)"/>
    <property type="match status" value="1"/>
</dbReference>
<dbReference type="PANTHER" id="PTHR23317">
    <property type="entry name" value="DEDICATOR OF CYTOKINESIS DOCK"/>
    <property type="match status" value="1"/>
</dbReference>
<organism evidence="2">
    <name type="scientific">Homalodisca liturata</name>
    <dbReference type="NCBI Taxonomy" id="320908"/>
    <lineage>
        <taxon>Eukaryota</taxon>
        <taxon>Metazoa</taxon>
        <taxon>Ecdysozoa</taxon>
        <taxon>Arthropoda</taxon>
        <taxon>Hexapoda</taxon>
        <taxon>Insecta</taxon>
        <taxon>Pterygota</taxon>
        <taxon>Neoptera</taxon>
        <taxon>Paraneoptera</taxon>
        <taxon>Hemiptera</taxon>
        <taxon>Auchenorrhyncha</taxon>
        <taxon>Membracoidea</taxon>
        <taxon>Cicadellidae</taxon>
        <taxon>Cicadellinae</taxon>
        <taxon>Proconiini</taxon>
        <taxon>Homalodisca</taxon>
    </lineage>
</organism>
<protein>
    <recommendedName>
        <fullName evidence="1">PH domain-containing protein</fullName>
    </recommendedName>
</protein>
<evidence type="ECO:0000313" key="2">
    <source>
        <dbReference type="EMBL" id="JAS71673.1"/>
    </source>
</evidence>
<dbReference type="Pfam" id="PF11878">
    <property type="entry name" value="DOCK_C-D_N"/>
    <property type="match status" value="1"/>
</dbReference>
<dbReference type="CDD" id="cd13267">
    <property type="entry name" value="PH_DOCK-D"/>
    <property type="match status" value="1"/>
</dbReference>
<dbReference type="GO" id="GO:0005085">
    <property type="term" value="F:guanyl-nucleotide exchange factor activity"/>
    <property type="evidence" value="ECO:0007669"/>
    <property type="project" value="InterPro"/>
</dbReference>
<feature type="domain" description="PH" evidence="1">
    <location>
        <begin position="161"/>
        <end position="272"/>
    </location>
</feature>
<name>A0A1B6HAI3_9HEMI</name>
<reference evidence="2" key="1">
    <citation type="submission" date="2015-11" db="EMBL/GenBank/DDBJ databases">
        <title>De novo transcriptome assembly of four potential Pierce s Disease insect vectors from Arizona vineyards.</title>
        <authorList>
            <person name="Tassone E.E."/>
        </authorList>
    </citation>
    <scope>NUCLEOTIDE SEQUENCE</scope>
</reference>
<accession>A0A1B6HAI3</accession>
<gene>
    <name evidence="2" type="ORF">g.39926</name>
</gene>
<dbReference type="SUPFAM" id="SSF50729">
    <property type="entry name" value="PH domain-like"/>
    <property type="match status" value="1"/>
</dbReference>
<dbReference type="InterPro" id="IPR021816">
    <property type="entry name" value="DOCK_C/D_N"/>
</dbReference>
<dbReference type="InterPro" id="IPR001849">
    <property type="entry name" value="PH_domain"/>
</dbReference>
<dbReference type="SMART" id="SM00233">
    <property type="entry name" value="PH"/>
    <property type="match status" value="1"/>
</dbReference>
<dbReference type="PANTHER" id="PTHR23317:SF26">
    <property type="entry name" value="ZIZIMIN, ISOFORM K"/>
    <property type="match status" value="1"/>
</dbReference>
<dbReference type="InterPro" id="IPR011993">
    <property type="entry name" value="PH-like_dom_sf"/>
</dbReference>
<dbReference type="EMBL" id="GECU01036033">
    <property type="protein sequence ID" value="JAS71673.1"/>
    <property type="molecule type" value="Transcribed_RNA"/>
</dbReference>
<dbReference type="AlphaFoldDB" id="A0A1B6HAI3"/>
<proteinExistence type="predicted"/>
<evidence type="ECO:0000259" key="1">
    <source>
        <dbReference type="PROSITE" id="PS50003"/>
    </source>
</evidence>
<dbReference type="PROSITE" id="PS50003">
    <property type="entry name" value="PH_DOMAIN"/>
    <property type="match status" value="1"/>
</dbReference>